<reference evidence="9" key="1">
    <citation type="submission" date="2021-11" db="EMBL/GenBank/DDBJ databases">
        <authorList>
            <consortium name="Genoscope - CEA"/>
            <person name="William W."/>
        </authorList>
    </citation>
    <scope>NUCLEOTIDE SEQUENCE</scope>
</reference>
<keyword evidence="10" id="KW-1185">Reference proteome</keyword>
<protein>
    <recommendedName>
        <fullName evidence="11">Plastid light harvesting protein</fullName>
    </recommendedName>
</protein>
<sequence length="202" mass="21315">MKLALALTAGTAAAFVAPSAPAAKTQLAAAPVQEWAGATAPFGFFDPLGLSKDVDAGRLAFYREAEIKHGRVAMLASVGFLFQEHYTFTGIDSPSYVSFEQPGLAGGLWLGLAVMLGNVEGKSVESFMPLDGGIVAEQNESRLFRIKEDHLPGDLGFDPLGLKPTNDKDLKSMATKEINNGRLAMVGIAGMVAQELVSGMKI</sequence>
<dbReference type="InterPro" id="IPR022796">
    <property type="entry name" value="Chloroa_b-bind"/>
</dbReference>
<comment type="function">
    <text evidence="1">The light-harvesting complex (LHC) functions as a light receptor, it captures and delivers excitation energy to photosystems with which it is closely associated. Energy is transferred from the carotenoid and chlorophyll C (or B) to chlorophyll A and the photosynthetic reaction centers where it is used to synthesize ATP and reducing power.</text>
</comment>
<feature type="binding site" description="axial binding residue" evidence="7">
    <location>
        <position position="71"/>
    </location>
    <ligand>
        <name>chlorophyll b</name>
        <dbReference type="ChEBI" id="CHEBI:61721"/>
        <label>1</label>
    </ligand>
    <ligandPart>
        <name>Mg</name>
        <dbReference type="ChEBI" id="CHEBI:25107"/>
    </ligandPart>
</feature>
<dbReference type="AlphaFoldDB" id="A0A8J2SEN7"/>
<dbReference type="SUPFAM" id="SSF103511">
    <property type="entry name" value="Chlorophyll a-b binding protein"/>
    <property type="match status" value="1"/>
</dbReference>
<dbReference type="Proteomes" id="UP000789595">
    <property type="component" value="Unassembled WGS sequence"/>
</dbReference>
<dbReference type="OrthoDB" id="185338at2759"/>
<organism evidence="9 10">
    <name type="scientific">Pelagomonas calceolata</name>
    <dbReference type="NCBI Taxonomy" id="35677"/>
    <lineage>
        <taxon>Eukaryota</taxon>
        <taxon>Sar</taxon>
        <taxon>Stramenopiles</taxon>
        <taxon>Ochrophyta</taxon>
        <taxon>Pelagophyceae</taxon>
        <taxon>Pelagomonadales</taxon>
        <taxon>Pelagomonadaceae</taxon>
        <taxon>Pelagomonas</taxon>
    </lineage>
</organism>
<dbReference type="InterPro" id="IPR001344">
    <property type="entry name" value="Chloro_AB-bd_pln"/>
</dbReference>
<comment type="subcellular location">
    <subcellularLocation>
        <location evidence="2">Plastid</location>
        <location evidence="2">Chloroplast</location>
    </subcellularLocation>
</comment>
<evidence type="ECO:0000256" key="7">
    <source>
        <dbReference type="PIRSR" id="PIRSR601344-1"/>
    </source>
</evidence>
<evidence type="ECO:0008006" key="11">
    <source>
        <dbReference type="Google" id="ProtNLM"/>
    </source>
</evidence>
<evidence type="ECO:0000256" key="5">
    <source>
        <dbReference type="ARBA" id="ARBA00022531"/>
    </source>
</evidence>
<evidence type="ECO:0000313" key="9">
    <source>
        <dbReference type="EMBL" id="CAH0370393.1"/>
    </source>
</evidence>
<name>A0A8J2SEN7_9STRA</name>
<dbReference type="PANTHER" id="PTHR21649">
    <property type="entry name" value="CHLOROPHYLL A/B BINDING PROTEIN"/>
    <property type="match status" value="1"/>
</dbReference>
<keyword evidence="7" id="KW-0148">Chlorophyll</keyword>
<dbReference type="EMBL" id="CAKKNE010000003">
    <property type="protein sequence ID" value="CAH0370393.1"/>
    <property type="molecule type" value="Genomic_DNA"/>
</dbReference>
<evidence type="ECO:0000256" key="3">
    <source>
        <dbReference type="ARBA" id="ARBA00005933"/>
    </source>
</evidence>
<feature type="binding site" evidence="7">
    <location>
        <position position="69"/>
    </location>
    <ligand>
        <name>chlorophyll a</name>
        <dbReference type="ChEBI" id="CHEBI:58416"/>
        <label>1</label>
    </ligand>
</feature>
<feature type="binding site" description="axial binding residue" evidence="7">
    <location>
        <position position="143"/>
    </location>
    <ligand>
        <name>chlorophyll b</name>
        <dbReference type="ChEBI" id="CHEBI:61721"/>
        <label>1</label>
    </ligand>
    <ligandPart>
        <name>Mg</name>
        <dbReference type="ChEBI" id="CHEBI:25107"/>
    </ligandPart>
</feature>
<dbReference type="GO" id="GO:0009507">
    <property type="term" value="C:chloroplast"/>
    <property type="evidence" value="ECO:0007669"/>
    <property type="project" value="UniProtKB-SubCell"/>
</dbReference>
<evidence type="ECO:0000256" key="4">
    <source>
        <dbReference type="ARBA" id="ARBA00022528"/>
    </source>
</evidence>
<keyword evidence="7" id="KW-0157">Chromophore</keyword>
<feature type="signal peptide" evidence="8">
    <location>
        <begin position="1"/>
        <end position="22"/>
    </location>
</feature>
<keyword evidence="5" id="KW-0602">Photosynthesis</keyword>
<evidence type="ECO:0000256" key="2">
    <source>
        <dbReference type="ARBA" id="ARBA00004229"/>
    </source>
</evidence>
<evidence type="ECO:0000313" key="10">
    <source>
        <dbReference type="Proteomes" id="UP000789595"/>
    </source>
</evidence>
<dbReference type="Pfam" id="PF00504">
    <property type="entry name" value="Chloroa_b-bind"/>
    <property type="match status" value="1"/>
</dbReference>
<evidence type="ECO:0000256" key="8">
    <source>
        <dbReference type="SAM" id="SignalP"/>
    </source>
</evidence>
<feature type="binding site" evidence="7">
    <location>
        <position position="180"/>
    </location>
    <ligand>
        <name>chlorophyll a</name>
        <dbReference type="ChEBI" id="CHEBI:58416"/>
        <label>1</label>
    </ligand>
</feature>
<feature type="binding site" evidence="7">
    <location>
        <position position="177"/>
    </location>
    <ligand>
        <name>chlorophyll a</name>
        <dbReference type="ChEBI" id="CHEBI:58416"/>
        <label>1</label>
    </ligand>
</feature>
<evidence type="ECO:0000256" key="1">
    <source>
        <dbReference type="ARBA" id="ARBA00004022"/>
    </source>
</evidence>
<keyword evidence="6" id="KW-0934">Plastid</keyword>
<accession>A0A8J2SEN7</accession>
<dbReference type="GO" id="GO:0016020">
    <property type="term" value="C:membrane"/>
    <property type="evidence" value="ECO:0007669"/>
    <property type="project" value="InterPro"/>
</dbReference>
<feature type="binding site" description="axial binding residue" evidence="7">
    <location>
        <position position="176"/>
    </location>
    <ligand>
        <name>chlorophyll b</name>
        <dbReference type="ChEBI" id="CHEBI:61721"/>
        <label>3</label>
    </ligand>
    <ligandPart>
        <name>Mg</name>
        <dbReference type="ChEBI" id="CHEBI:25107"/>
    </ligandPart>
</feature>
<evidence type="ECO:0000256" key="6">
    <source>
        <dbReference type="ARBA" id="ARBA00022640"/>
    </source>
</evidence>
<feature type="binding site" evidence="7">
    <location>
        <position position="101"/>
    </location>
    <ligand>
        <name>chlorophyll a</name>
        <dbReference type="ChEBI" id="CHEBI:58416"/>
        <label>1</label>
    </ligand>
</feature>
<dbReference type="Gene3D" id="1.10.3460.10">
    <property type="entry name" value="Chlorophyll a/b binding protein domain"/>
    <property type="match status" value="1"/>
</dbReference>
<proteinExistence type="inferred from homology"/>
<feature type="chain" id="PRO_5035157827" description="Plastid light harvesting protein" evidence="8">
    <location>
        <begin position="23"/>
        <end position="202"/>
    </location>
</feature>
<feature type="binding site" evidence="7">
    <location>
        <position position="182"/>
    </location>
    <ligand>
        <name>chlorophyll a</name>
        <dbReference type="ChEBI" id="CHEBI:58416"/>
        <label>1</label>
    </ligand>
</feature>
<feature type="binding site" evidence="7">
    <location>
        <position position="66"/>
    </location>
    <ligand>
        <name>chlorophyll a</name>
        <dbReference type="ChEBI" id="CHEBI:58416"/>
        <label>1</label>
    </ligand>
</feature>
<keyword evidence="4" id="KW-0150">Chloroplast</keyword>
<gene>
    <name evidence="9" type="ORF">PECAL_3P02760</name>
</gene>
<keyword evidence="8" id="KW-0732">Signal</keyword>
<comment type="similarity">
    <text evidence="3">Belongs to the fucoxanthin chlorophyll protein family.</text>
</comment>
<feature type="binding site" evidence="7">
    <location>
        <position position="51"/>
    </location>
    <ligand>
        <name>chlorophyll a</name>
        <dbReference type="ChEBI" id="CHEBI:58416"/>
        <label>1</label>
    </ligand>
</feature>
<dbReference type="GO" id="GO:0009765">
    <property type="term" value="P:photosynthesis, light harvesting"/>
    <property type="evidence" value="ECO:0007669"/>
    <property type="project" value="InterPro"/>
</dbReference>
<dbReference type="GO" id="GO:0016168">
    <property type="term" value="F:chlorophyll binding"/>
    <property type="evidence" value="ECO:0007669"/>
    <property type="project" value="UniProtKB-KW"/>
</dbReference>
<comment type="caution">
    <text evidence="9">The sequence shown here is derived from an EMBL/GenBank/DDBJ whole genome shotgun (WGS) entry which is preliminary data.</text>
</comment>
<feature type="binding site" evidence="7">
    <location>
        <position position="194"/>
    </location>
    <ligand>
        <name>chlorophyll a</name>
        <dbReference type="ChEBI" id="CHEBI:58416"/>
        <label>1</label>
    </ligand>
</feature>